<dbReference type="AlphaFoldDB" id="A0A8X6TBU5"/>
<sequence length="102" mass="11790">MNRKLWKCCSKTFSDITKYTDHFLIVHIKNADKKGKDTTNRNDHTKLNESQDSWSNQIRIPENTAQRMNAKKNVTVVDLIGKSNHKNILRESVKSSMESNGK</sequence>
<evidence type="ECO:0000256" key="1">
    <source>
        <dbReference type="SAM" id="MobiDB-lite"/>
    </source>
</evidence>
<gene>
    <name evidence="2" type="ORF">NPIL_28721</name>
</gene>
<name>A0A8X6TBU5_NEPPI</name>
<feature type="region of interest" description="Disordered" evidence="1">
    <location>
        <begin position="32"/>
        <end position="56"/>
    </location>
</feature>
<comment type="caution">
    <text evidence="2">The sequence shown here is derived from an EMBL/GenBank/DDBJ whole genome shotgun (WGS) entry which is preliminary data.</text>
</comment>
<proteinExistence type="predicted"/>
<dbReference type="Proteomes" id="UP000887013">
    <property type="component" value="Unassembled WGS sequence"/>
</dbReference>
<protein>
    <submittedName>
        <fullName evidence="2">Uncharacterized protein</fullName>
    </submittedName>
</protein>
<dbReference type="EMBL" id="BMAW01100938">
    <property type="protein sequence ID" value="GFS97356.1"/>
    <property type="molecule type" value="Genomic_DNA"/>
</dbReference>
<evidence type="ECO:0000313" key="2">
    <source>
        <dbReference type="EMBL" id="GFS97356.1"/>
    </source>
</evidence>
<feature type="compositionally biased region" description="Basic and acidic residues" evidence="1">
    <location>
        <begin position="32"/>
        <end position="49"/>
    </location>
</feature>
<accession>A0A8X6TBU5</accession>
<keyword evidence="3" id="KW-1185">Reference proteome</keyword>
<reference evidence="2" key="1">
    <citation type="submission" date="2020-08" db="EMBL/GenBank/DDBJ databases">
        <title>Multicomponent nature underlies the extraordinary mechanical properties of spider dragline silk.</title>
        <authorList>
            <person name="Kono N."/>
            <person name="Nakamura H."/>
            <person name="Mori M."/>
            <person name="Yoshida Y."/>
            <person name="Ohtoshi R."/>
            <person name="Malay A.D."/>
            <person name="Moran D.A.P."/>
            <person name="Tomita M."/>
            <person name="Numata K."/>
            <person name="Arakawa K."/>
        </authorList>
    </citation>
    <scope>NUCLEOTIDE SEQUENCE</scope>
</reference>
<evidence type="ECO:0000313" key="3">
    <source>
        <dbReference type="Proteomes" id="UP000887013"/>
    </source>
</evidence>
<organism evidence="2 3">
    <name type="scientific">Nephila pilipes</name>
    <name type="common">Giant wood spider</name>
    <name type="synonym">Nephila maculata</name>
    <dbReference type="NCBI Taxonomy" id="299642"/>
    <lineage>
        <taxon>Eukaryota</taxon>
        <taxon>Metazoa</taxon>
        <taxon>Ecdysozoa</taxon>
        <taxon>Arthropoda</taxon>
        <taxon>Chelicerata</taxon>
        <taxon>Arachnida</taxon>
        <taxon>Araneae</taxon>
        <taxon>Araneomorphae</taxon>
        <taxon>Entelegynae</taxon>
        <taxon>Araneoidea</taxon>
        <taxon>Nephilidae</taxon>
        <taxon>Nephila</taxon>
    </lineage>
</organism>